<protein>
    <submittedName>
        <fullName evidence="2">Uncharacterized protein</fullName>
    </submittedName>
</protein>
<keyword evidence="1" id="KW-0732">Signal</keyword>
<dbReference type="EMBL" id="BLLK01000045">
    <property type="protein sequence ID" value="GFH52067.1"/>
    <property type="molecule type" value="Genomic_DNA"/>
</dbReference>
<name>A0AAD3H660_9STRA</name>
<gene>
    <name evidence="2" type="ORF">CTEN210_08543</name>
</gene>
<sequence length="138" mass="16063">MLLHIFCILNLFFQSHSFVIKFNTEASSHKASNSEIFDAEEAAYFDAHDLSDAGIESAAMERSVMIAYEMTEKLHSRKTNTPIHENILSEESVNHYFEDYHRFNNNMHFEKELMENEDVKHGHSMIDEMAKLIESSDE</sequence>
<feature type="signal peptide" evidence="1">
    <location>
        <begin position="1"/>
        <end position="17"/>
    </location>
</feature>
<evidence type="ECO:0000256" key="1">
    <source>
        <dbReference type="SAM" id="SignalP"/>
    </source>
</evidence>
<organism evidence="2 3">
    <name type="scientific">Chaetoceros tenuissimus</name>
    <dbReference type="NCBI Taxonomy" id="426638"/>
    <lineage>
        <taxon>Eukaryota</taxon>
        <taxon>Sar</taxon>
        <taxon>Stramenopiles</taxon>
        <taxon>Ochrophyta</taxon>
        <taxon>Bacillariophyta</taxon>
        <taxon>Coscinodiscophyceae</taxon>
        <taxon>Chaetocerotophycidae</taxon>
        <taxon>Chaetocerotales</taxon>
        <taxon>Chaetocerotaceae</taxon>
        <taxon>Chaetoceros</taxon>
    </lineage>
</organism>
<feature type="chain" id="PRO_5042211160" evidence="1">
    <location>
        <begin position="18"/>
        <end position="138"/>
    </location>
</feature>
<proteinExistence type="predicted"/>
<evidence type="ECO:0000313" key="3">
    <source>
        <dbReference type="Proteomes" id="UP001054902"/>
    </source>
</evidence>
<comment type="caution">
    <text evidence="2">The sequence shown here is derived from an EMBL/GenBank/DDBJ whole genome shotgun (WGS) entry which is preliminary data.</text>
</comment>
<accession>A0AAD3H660</accession>
<keyword evidence="3" id="KW-1185">Reference proteome</keyword>
<dbReference type="AlphaFoldDB" id="A0AAD3H660"/>
<dbReference type="Proteomes" id="UP001054902">
    <property type="component" value="Unassembled WGS sequence"/>
</dbReference>
<evidence type="ECO:0000313" key="2">
    <source>
        <dbReference type="EMBL" id="GFH52067.1"/>
    </source>
</evidence>
<reference evidence="2 3" key="1">
    <citation type="journal article" date="2021" name="Sci. Rep.">
        <title>The genome of the diatom Chaetoceros tenuissimus carries an ancient integrated fragment of an extant virus.</title>
        <authorList>
            <person name="Hongo Y."/>
            <person name="Kimura K."/>
            <person name="Takaki Y."/>
            <person name="Yoshida Y."/>
            <person name="Baba S."/>
            <person name="Kobayashi G."/>
            <person name="Nagasaki K."/>
            <person name="Hano T."/>
            <person name="Tomaru Y."/>
        </authorList>
    </citation>
    <scope>NUCLEOTIDE SEQUENCE [LARGE SCALE GENOMIC DNA]</scope>
    <source>
        <strain evidence="2 3">NIES-3715</strain>
    </source>
</reference>